<dbReference type="Proteomes" id="UP000054544">
    <property type="component" value="Unassembled WGS sequence"/>
</dbReference>
<sequence>MLQATTMDSFEESRNEFLWNSSDTGEALTILDDGGGPFPLCIQKGEAQQHRSLLNPRNGDSNLSIGQAPVAGRQGWGRRQATGTRVPDSQTLAKHPQAPPVPAEQVLRPAPRYGVPVDLIQGGRQQAKVAKVDDVVVAWVVAVVCGRSRKSPQGVAKPFPPSQASTLEVLDAHTWPE</sequence>
<feature type="compositionally biased region" description="Polar residues" evidence="1">
    <location>
        <begin position="81"/>
        <end position="92"/>
    </location>
</feature>
<organism evidence="2 3">
    <name type="scientific">Metarhizium anisopliae BRIP 53293</name>
    <dbReference type="NCBI Taxonomy" id="1291518"/>
    <lineage>
        <taxon>Eukaryota</taxon>
        <taxon>Fungi</taxon>
        <taxon>Dikarya</taxon>
        <taxon>Ascomycota</taxon>
        <taxon>Pezizomycotina</taxon>
        <taxon>Sordariomycetes</taxon>
        <taxon>Hypocreomycetidae</taxon>
        <taxon>Hypocreales</taxon>
        <taxon>Clavicipitaceae</taxon>
        <taxon>Metarhizium</taxon>
    </lineage>
</organism>
<name>A0A0D9P4I3_METAN</name>
<dbReference type="AlphaFoldDB" id="A0A0D9P4I3"/>
<gene>
    <name evidence="2" type="ORF">H634G_05332</name>
</gene>
<feature type="region of interest" description="Disordered" evidence="1">
    <location>
        <begin position="72"/>
        <end position="106"/>
    </location>
</feature>
<evidence type="ECO:0000256" key="1">
    <source>
        <dbReference type="SAM" id="MobiDB-lite"/>
    </source>
</evidence>
<dbReference type="EMBL" id="KE384730">
    <property type="protein sequence ID" value="KJK79740.1"/>
    <property type="molecule type" value="Genomic_DNA"/>
</dbReference>
<evidence type="ECO:0000313" key="3">
    <source>
        <dbReference type="Proteomes" id="UP000054544"/>
    </source>
</evidence>
<reference evidence="3" key="1">
    <citation type="journal article" date="2014" name="BMC Genomics">
        <title>The genome sequence of the biocontrol fungus Metarhizium anisopliae and comparative genomics of Metarhizium species.</title>
        <authorList>
            <person name="Pattemore J.A."/>
            <person name="Hane J.K."/>
            <person name="Williams A.H."/>
            <person name="Wilson B.A."/>
            <person name="Stodart B.J."/>
            <person name="Ash G.J."/>
        </authorList>
    </citation>
    <scope>NUCLEOTIDE SEQUENCE [LARGE SCALE GENOMIC DNA]</scope>
    <source>
        <strain evidence="3">BRIP 53293</strain>
    </source>
</reference>
<accession>A0A0D9P4I3</accession>
<evidence type="ECO:0000313" key="2">
    <source>
        <dbReference type="EMBL" id="KJK79740.1"/>
    </source>
</evidence>
<proteinExistence type="predicted"/>
<keyword evidence="3" id="KW-1185">Reference proteome</keyword>
<dbReference type="OrthoDB" id="10474326at2759"/>
<protein>
    <submittedName>
        <fullName evidence="2">Uncharacterized protein</fullName>
    </submittedName>
</protein>